<dbReference type="Proteomes" id="UP001500630">
    <property type="component" value="Unassembled WGS sequence"/>
</dbReference>
<dbReference type="InterPro" id="IPR019967">
    <property type="entry name" value="F420-dep_enz_PPOX_Rv0121"/>
</dbReference>
<evidence type="ECO:0000313" key="4">
    <source>
        <dbReference type="Proteomes" id="UP001500630"/>
    </source>
</evidence>
<reference evidence="4" key="1">
    <citation type="journal article" date="2019" name="Int. J. Syst. Evol. Microbiol.">
        <title>The Global Catalogue of Microorganisms (GCM) 10K type strain sequencing project: providing services to taxonomists for standard genome sequencing and annotation.</title>
        <authorList>
            <consortium name="The Broad Institute Genomics Platform"/>
            <consortium name="The Broad Institute Genome Sequencing Center for Infectious Disease"/>
            <person name="Wu L."/>
            <person name="Ma J."/>
        </authorList>
    </citation>
    <scope>NUCLEOTIDE SEQUENCE [LARGE SCALE GENOMIC DNA]</scope>
    <source>
        <strain evidence="4">JCM 17326</strain>
    </source>
</reference>
<dbReference type="InterPro" id="IPR012349">
    <property type="entry name" value="Split_barrel_FMN-bd"/>
</dbReference>
<evidence type="ECO:0000256" key="1">
    <source>
        <dbReference type="ARBA" id="ARBA00023002"/>
    </source>
</evidence>
<protein>
    <submittedName>
        <fullName evidence="3">TIGR03668 family PPOX class F420-dependent oxidoreductase</fullName>
    </submittedName>
</protein>
<dbReference type="PANTHER" id="PTHR35176:SF2">
    <property type="entry name" value="F420H(2)-DEPENDENT REDUCTASE RV1155"/>
    <property type="match status" value="1"/>
</dbReference>
<dbReference type="InterPro" id="IPR052019">
    <property type="entry name" value="F420H2_bilvrd_red/Heme_oxyg"/>
</dbReference>
<dbReference type="NCBIfam" id="TIGR03668">
    <property type="entry name" value="Rv0121_F420"/>
    <property type="match status" value="1"/>
</dbReference>
<dbReference type="EMBL" id="BAABDQ010000003">
    <property type="protein sequence ID" value="GAA3537578.1"/>
    <property type="molecule type" value="Genomic_DNA"/>
</dbReference>
<evidence type="ECO:0000259" key="2">
    <source>
        <dbReference type="Pfam" id="PF01243"/>
    </source>
</evidence>
<feature type="domain" description="Pyridoxamine 5'-phosphate oxidase N-terminal" evidence="2">
    <location>
        <begin position="5"/>
        <end position="133"/>
    </location>
</feature>
<dbReference type="RefSeq" id="WP_345560035.1">
    <property type="nucleotide sequence ID" value="NZ_BAABDQ010000003.1"/>
</dbReference>
<proteinExistence type="predicted"/>
<name>A0ABP6VPW8_9ACTN</name>
<organism evidence="3 4">
    <name type="scientific">Nonomuraea rosea</name>
    <dbReference type="NCBI Taxonomy" id="638574"/>
    <lineage>
        <taxon>Bacteria</taxon>
        <taxon>Bacillati</taxon>
        <taxon>Actinomycetota</taxon>
        <taxon>Actinomycetes</taxon>
        <taxon>Streptosporangiales</taxon>
        <taxon>Streptosporangiaceae</taxon>
        <taxon>Nonomuraea</taxon>
    </lineage>
</organism>
<keyword evidence="4" id="KW-1185">Reference proteome</keyword>
<dbReference type="PANTHER" id="PTHR35176">
    <property type="entry name" value="HEME OXYGENASE HI_0854-RELATED"/>
    <property type="match status" value="1"/>
</dbReference>
<sequence length="137" mass="15314">MDAAQARERFAGARVARLATVGDSGAPRLVPVTFAVQGDEIVTAVDHKPKRTTDLRRLRDIRHEPRVSVLADHYDDDWTRLWWARADGTARVHESGPVREEALRALAGRYPQYTRQVPGGPVIVIAVSRWSGWSYTG</sequence>
<evidence type="ECO:0000313" key="3">
    <source>
        <dbReference type="EMBL" id="GAA3537578.1"/>
    </source>
</evidence>
<dbReference type="InterPro" id="IPR011576">
    <property type="entry name" value="Pyridox_Oxase_N"/>
</dbReference>
<gene>
    <name evidence="3" type="ORF">GCM10022419_016900</name>
</gene>
<dbReference type="SUPFAM" id="SSF50475">
    <property type="entry name" value="FMN-binding split barrel"/>
    <property type="match status" value="1"/>
</dbReference>
<comment type="caution">
    <text evidence="3">The sequence shown here is derived from an EMBL/GenBank/DDBJ whole genome shotgun (WGS) entry which is preliminary data.</text>
</comment>
<accession>A0ABP6VPW8</accession>
<dbReference type="Pfam" id="PF01243">
    <property type="entry name" value="PNPOx_N"/>
    <property type="match status" value="1"/>
</dbReference>
<dbReference type="Gene3D" id="2.30.110.10">
    <property type="entry name" value="Electron Transport, Fmn-binding Protein, Chain A"/>
    <property type="match status" value="1"/>
</dbReference>
<keyword evidence="1" id="KW-0560">Oxidoreductase</keyword>